<dbReference type="InterPro" id="IPR046468">
    <property type="entry name" value="Spt20-like_SEP"/>
</dbReference>
<evidence type="ECO:0000259" key="3">
    <source>
        <dbReference type="Pfam" id="PF12090"/>
    </source>
</evidence>
<accession>B3RY19</accession>
<dbReference type="OMA" id="RCKPESA"/>
<dbReference type="STRING" id="10228.B3RY19"/>
<feature type="compositionally biased region" description="Polar residues" evidence="2">
    <location>
        <begin position="521"/>
        <end position="547"/>
    </location>
</feature>
<dbReference type="KEGG" id="tad:TRIADDRAFT_56408"/>
<evidence type="ECO:0000256" key="1">
    <source>
        <dbReference type="ARBA" id="ARBA00009112"/>
    </source>
</evidence>
<dbReference type="OrthoDB" id="1932706at2759"/>
<dbReference type="GO" id="GO:0000124">
    <property type="term" value="C:SAGA complex"/>
    <property type="evidence" value="ECO:0000318"/>
    <property type="project" value="GO_Central"/>
</dbReference>
<dbReference type="Pfam" id="PF12090">
    <property type="entry name" value="Spt20_SEP"/>
    <property type="match status" value="1"/>
</dbReference>
<organism evidence="4 5">
    <name type="scientific">Trichoplax adhaerens</name>
    <name type="common">Trichoplax reptans</name>
    <dbReference type="NCBI Taxonomy" id="10228"/>
    <lineage>
        <taxon>Eukaryota</taxon>
        <taxon>Metazoa</taxon>
        <taxon>Placozoa</taxon>
        <taxon>Uniplacotomia</taxon>
        <taxon>Trichoplacea</taxon>
        <taxon>Trichoplacidae</taxon>
        <taxon>Trichoplax</taxon>
    </lineage>
</organism>
<dbReference type="Proteomes" id="UP000009022">
    <property type="component" value="Unassembled WGS sequence"/>
</dbReference>
<evidence type="ECO:0000313" key="4">
    <source>
        <dbReference type="EMBL" id="EDV24956.1"/>
    </source>
</evidence>
<protein>
    <recommendedName>
        <fullName evidence="3">Spt20-like SEP domain-containing protein</fullName>
    </recommendedName>
</protein>
<name>B3RY19_TRIAD</name>
<dbReference type="GeneID" id="6753630"/>
<dbReference type="InterPro" id="IPR021950">
    <property type="entry name" value="Spt20"/>
</dbReference>
<comment type="similarity">
    <text evidence="1">Belongs to the SPT20 family.</text>
</comment>
<dbReference type="InParanoid" id="B3RY19"/>
<dbReference type="AlphaFoldDB" id="B3RY19"/>
<feature type="compositionally biased region" description="Low complexity" evidence="2">
    <location>
        <begin position="633"/>
        <end position="655"/>
    </location>
</feature>
<feature type="region of interest" description="Disordered" evidence="2">
    <location>
        <begin position="521"/>
        <end position="564"/>
    </location>
</feature>
<dbReference type="eggNOG" id="ENOG502QS30">
    <property type="taxonomic scope" value="Eukaryota"/>
</dbReference>
<dbReference type="RefSeq" id="XP_002112846.1">
    <property type="nucleotide sequence ID" value="XM_002112810.1"/>
</dbReference>
<gene>
    <name evidence="4" type="ORF">TRIADDRAFT_56408</name>
</gene>
<dbReference type="HOGENOM" id="CLU_418779_0_0_1"/>
<dbReference type="FunCoup" id="B3RY19">
    <property type="interactions" value="1068"/>
</dbReference>
<dbReference type="EMBL" id="DS985245">
    <property type="protein sequence ID" value="EDV24956.1"/>
    <property type="molecule type" value="Genomic_DNA"/>
</dbReference>
<sequence>MGNYACRIKQKIMKSAPVVSTADEVDEIVRRIQYNRLKIRPIFSTYSNSLHSKLYDAYVKACEIKSRKLLKKEDELLRYLDSLEIPPVLLSILDNNKLPVFDNGCVVVEVRDYRCKPESAKNFDRNYLILHPTAEVMTCMEYEYFVLYQTLINDINTMTKTGNWTQDDKLRLESEILLATQNPLCLDSSINVLRVCNKLQYNRIKYNNWKIKRLVKRNASGTGNRSLLLDRMTTRNQLCLVDFLCESHKKRSNIKFDLKIAKPVVDTWKQQKILLNLPSNLEVEKYAKKKDAIKFSPDYSLEVVQNILFQGETNESRNSQSRLIIMKRPVDDSYVGELFIESLSSKEAGNKLNTSCRYLEQFKELVTEEGRNPVKIASSKSTDQSTNSERSQTDELSQGRLVPPTDMKTTGVNTPAVNVASNTFGRQYIISQQGTPISPVSPATGSVATGNLANTTIVSTIQLAPIAPAVNVNSPSNIEARKMVQNKLLLRNQYQQQQHVNMPIRGIAPVQRNQQQLAVSVLPPSNSQSRPAVITRHQSISAHSRGSSIVPMSHGNNSNVTTGNSLNLQQGQILIQKYQHKRPQNLPAQAINQSQQHLQQLKPREQQSCQSPKQLEEPHMRSLGIRRTQRSLQQQKQQQTPPQQQIQLQYHQQQP</sequence>
<dbReference type="PANTHER" id="PTHR13526">
    <property type="entry name" value="TRANSCRIPTION FACTOR SPT20 HOMOLOG"/>
    <property type="match status" value="1"/>
</dbReference>
<feature type="region of interest" description="Disordered" evidence="2">
    <location>
        <begin position="593"/>
        <end position="655"/>
    </location>
</feature>
<evidence type="ECO:0000256" key="2">
    <source>
        <dbReference type="SAM" id="MobiDB-lite"/>
    </source>
</evidence>
<feature type="compositionally biased region" description="Polar residues" evidence="2">
    <location>
        <begin position="554"/>
        <end position="564"/>
    </location>
</feature>
<dbReference type="CTD" id="6753630"/>
<proteinExistence type="inferred from homology"/>
<evidence type="ECO:0000313" key="5">
    <source>
        <dbReference type="Proteomes" id="UP000009022"/>
    </source>
</evidence>
<feature type="region of interest" description="Disordered" evidence="2">
    <location>
        <begin position="373"/>
        <end position="413"/>
    </location>
</feature>
<dbReference type="GO" id="GO:0003712">
    <property type="term" value="F:transcription coregulator activity"/>
    <property type="evidence" value="ECO:0000318"/>
    <property type="project" value="GO_Central"/>
</dbReference>
<feature type="compositionally biased region" description="Polar residues" evidence="2">
    <location>
        <begin position="378"/>
        <end position="396"/>
    </location>
</feature>
<feature type="domain" description="Spt20-like SEP" evidence="3">
    <location>
        <begin position="45"/>
        <end position="199"/>
    </location>
</feature>
<dbReference type="GO" id="GO:0006357">
    <property type="term" value="P:regulation of transcription by RNA polymerase II"/>
    <property type="evidence" value="ECO:0000318"/>
    <property type="project" value="GO_Central"/>
</dbReference>
<reference evidence="4 5" key="1">
    <citation type="journal article" date="2008" name="Nature">
        <title>The Trichoplax genome and the nature of placozoans.</title>
        <authorList>
            <person name="Srivastava M."/>
            <person name="Begovic E."/>
            <person name="Chapman J."/>
            <person name="Putnam N.H."/>
            <person name="Hellsten U."/>
            <person name="Kawashima T."/>
            <person name="Kuo A."/>
            <person name="Mitros T."/>
            <person name="Salamov A."/>
            <person name="Carpenter M.L."/>
            <person name="Signorovitch A.Y."/>
            <person name="Moreno M.A."/>
            <person name="Kamm K."/>
            <person name="Grimwood J."/>
            <person name="Schmutz J."/>
            <person name="Shapiro H."/>
            <person name="Grigoriev I.V."/>
            <person name="Buss L.W."/>
            <person name="Schierwater B."/>
            <person name="Dellaporta S.L."/>
            <person name="Rokhsar D.S."/>
        </authorList>
    </citation>
    <scope>NUCLEOTIDE SEQUENCE [LARGE SCALE GENOMIC DNA]</scope>
    <source>
        <strain evidence="4 5">Grell-BS-1999</strain>
    </source>
</reference>
<keyword evidence="5" id="KW-1185">Reference proteome</keyword>
<dbReference type="PANTHER" id="PTHR13526:SF8">
    <property type="entry name" value="TRANSCRIPTION FACTOR SPT20 HOMOLOG"/>
    <property type="match status" value="1"/>
</dbReference>
<dbReference type="PhylomeDB" id="B3RY19"/>